<evidence type="ECO:0000313" key="2">
    <source>
        <dbReference type="Proteomes" id="UP000054053"/>
    </source>
</evidence>
<organism evidence="1 2">
    <name type="scientific">Ustilaginoidea virens</name>
    <name type="common">Rice false smut fungus</name>
    <name type="synonym">Villosiclava virens</name>
    <dbReference type="NCBI Taxonomy" id="1159556"/>
    <lineage>
        <taxon>Eukaryota</taxon>
        <taxon>Fungi</taxon>
        <taxon>Dikarya</taxon>
        <taxon>Ascomycota</taxon>
        <taxon>Pezizomycotina</taxon>
        <taxon>Sordariomycetes</taxon>
        <taxon>Hypocreomycetidae</taxon>
        <taxon>Hypocreales</taxon>
        <taxon>Clavicipitaceae</taxon>
        <taxon>Ustilaginoidea</taxon>
    </lineage>
</organism>
<protein>
    <submittedName>
        <fullName evidence="1">Uncharacterized protein</fullName>
    </submittedName>
</protein>
<name>A0A1B5L8Q9_USTVR</name>
<dbReference type="AlphaFoldDB" id="A0A1B5L8Q9"/>
<evidence type="ECO:0000313" key="1">
    <source>
        <dbReference type="EMBL" id="GAO20160.1"/>
    </source>
</evidence>
<accession>A0A1B5L8Q9</accession>
<comment type="caution">
    <text evidence="1">The sequence shown here is derived from an EMBL/GenBank/DDBJ whole genome shotgun (WGS) entry which is preliminary data.</text>
</comment>
<sequence>MSETLDRSHVSFCLGYADESKVGDQTTRLRFIRGSATELREKE</sequence>
<proteinExistence type="predicted"/>
<dbReference type="Proteomes" id="UP000054053">
    <property type="component" value="Unassembled WGS sequence"/>
</dbReference>
<reference evidence="2" key="1">
    <citation type="journal article" date="2016" name="Genome Announc.">
        <title>Genome sequence of Ustilaginoidea virens IPU010, a rice pathogenic fungus causing false smut.</title>
        <authorList>
            <person name="Kumagai T."/>
            <person name="Ishii T."/>
            <person name="Terai G."/>
            <person name="Umemura M."/>
            <person name="Machida M."/>
            <person name="Asai K."/>
        </authorList>
    </citation>
    <scope>NUCLEOTIDE SEQUENCE [LARGE SCALE GENOMIC DNA]</scope>
    <source>
        <strain evidence="2">IPU010</strain>
    </source>
</reference>
<gene>
    <name evidence="1" type="ORF">UVI_02061290</name>
</gene>
<dbReference type="EMBL" id="BBTG02000069">
    <property type="protein sequence ID" value="GAO20160.1"/>
    <property type="molecule type" value="Genomic_DNA"/>
</dbReference>